<evidence type="ECO:0000256" key="1">
    <source>
        <dbReference type="SAM" id="MobiDB-lite"/>
    </source>
</evidence>
<dbReference type="HOGENOM" id="CLU_3049100_0_0_12"/>
<dbReference type="Proteomes" id="UP000009223">
    <property type="component" value="Chromosome"/>
</dbReference>
<sequence length="54" mass="5580">MGACLSDGMPEIIPAEPDPDNAGVGNTAAALCHDEQIMQTGYGYINIPGFSRGL</sequence>
<dbReference type="AlphaFoldDB" id="F5YKZ5"/>
<accession>F5YKZ5</accession>
<feature type="region of interest" description="Disordered" evidence="1">
    <location>
        <begin position="1"/>
        <end position="20"/>
    </location>
</feature>
<reference evidence="3" key="1">
    <citation type="submission" date="2009-12" db="EMBL/GenBank/DDBJ databases">
        <title>Complete sequence of Treponema primitia strain ZAS-2.</title>
        <authorList>
            <person name="Tetu S.G."/>
            <person name="Matson E."/>
            <person name="Ren Q."/>
            <person name="Seshadri R."/>
            <person name="Elbourne L."/>
            <person name="Hassan K.A."/>
            <person name="Durkin A."/>
            <person name="Radune D."/>
            <person name="Mohamoud Y."/>
            <person name="Shay R."/>
            <person name="Jin S."/>
            <person name="Zhang X."/>
            <person name="Lucey K."/>
            <person name="Ballor N.R."/>
            <person name="Ottesen E."/>
            <person name="Rosenthal R."/>
            <person name="Allen A."/>
            <person name="Leadbetter J.R."/>
            <person name="Paulsen I.T."/>
        </authorList>
    </citation>
    <scope>NUCLEOTIDE SEQUENCE [LARGE SCALE GENOMIC DNA]</scope>
    <source>
        <strain evidence="3">ATCC BAA-887 / DSM 12427 / ZAS-2</strain>
    </source>
</reference>
<dbReference type="EMBL" id="CP001843">
    <property type="protein sequence ID" value="AEF84715.1"/>
    <property type="molecule type" value="Genomic_DNA"/>
</dbReference>
<dbReference type="KEGG" id="tpi:TREPR_3218"/>
<organism evidence="2 3">
    <name type="scientific">Treponema primitia (strain ATCC BAA-887 / DSM 12427 / ZAS-2)</name>
    <dbReference type="NCBI Taxonomy" id="545694"/>
    <lineage>
        <taxon>Bacteria</taxon>
        <taxon>Pseudomonadati</taxon>
        <taxon>Spirochaetota</taxon>
        <taxon>Spirochaetia</taxon>
        <taxon>Spirochaetales</taxon>
        <taxon>Treponemataceae</taxon>
        <taxon>Treponema</taxon>
    </lineage>
</organism>
<evidence type="ECO:0000313" key="3">
    <source>
        <dbReference type="Proteomes" id="UP000009223"/>
    </source>
</evidence>
<dbReference type="STRING" id="545694.TREPR_3218"/>
<proteinExistence type="predicted"/>
<keyword evidence="3" id="KW-1185">Reference proteome</keyword>
<gene>
    <name evidence="2" type="ordered locus">TREPR_3218</name>
</gene>
<reference evidence="2 3" key="2">
    <citation type="journal article" date="2011" name="ISME J.">
        <title>RNA-seq reveals cooperative metabolic interactions between two termite-gut spirochete species in co-culture.</title>
        <authorList>
            <person name="Rosenthal A.Z."/>
            <person name="Matson E.G."/>
            <person name="Eldar A."/>
            <person name="Leadbetter J.R."/>
        </authorList>
    </citation>
    <scope>NUCLEOTIDE SEQUENCE [LARGE SCALE GENOMIC DNA]</scope>
    <source>
        <strain evidence="3">ATCC BAA-887 / DSM 12427 / ZAS-2</strain>
    </source>
</reference>
<name>F5YKZ5_TREPZ</name>
<evidence type="ECO:0000313" key="2">
    <source>
        <dbReference type="EMBL" id="AEF84715.1"/>
    </source>
</evidence>
<protein>
    <submittedName>
        <fullName evidence="2">Uncharacterized protein</fullName>
    </submittedName>
</protein>